<evidence type="ECO:0000313" key="1">
    <source>
        <dbReference type="EMBL" id="KGK12404.1"/>
    </source>
</evidence>
<organism evidence="1 2">
    <name type="scientific">Vibrio navarrensis</name>
    <dbReference type="NCBI Taxonomy" id="29495"/>
    <lineage>
        <taxon>Bacteria</taxon>
        <taxon>Pseudomonadati</taxon>
        <taxon>Pseudomonadota</taxon>
        <taxon>Gammaproteobacteria</taxon>
        <taxon>Vibrionales</taxon>
        <taxon>Vibrionaceae</taxon>
        <taxon>Vibrio</taxon>
    </lineage>
</organism>
<dbReference type="EMBL" id="JMCG01000001">
    <property type="protein sequence ID" value="KGK12404.1"/>
    <property type="molecule type" value="Genomic_DNA"/>
</dbReference>
<protein>
    <submittedName>
        <fullName evidence="1">Uncharacterized protein</fullName>
    </submittedName>
</protein>
<dbReference type="GeneID" id="43684302"/>
<name>A0A099LXS4_9VIBR</name>
<gene>
    <name evidence="1" type="ORF">EA26_14210</name>
</gene>
<comment type="caution">
    <text evidence="1">The sequence shown here is derived from an EMBL/GenBank/DDBJ whole genome shotgun (WGS) entry which is preliminary data.</text>
</comment>
<accession>A0A099LXS4</accession>
<keyword evidence="2" id="KW-1185">Reference proteome</keyword>
<dbReference type="Proteomes" id="UP000029994">
    <property type="component" value="Unassembled WGS sequence"/>
</dbReference>
<evidence type="ECO:0000313" key="2">
    <source>
        <dbReference type="Proteomes" id="UP000029994"/>
    </source>
</evidence>
<proteinExistence type="predicted"/>
<dbReference type="RefSeq" id="WP_039428510.1">
    <property type="nucleotide sequence ID" value="NZ_CP061845.1"/>
</dbReference>
<dbReference type="AlphaFoldDB" id="A0A099LXS4"/>
<reference evidence="1 2" key="1">
    <citation type="submission" date="2014-04" db="EMBL/GenBank/DDBJ databases">
        <title>Genome sequencing of Vibrio navarrensis strains.</title>
        <authorList>
            <person name="Gladney L.M."/>
            <person name="Katz L.S."/>
            <person name="Marino-Ramirez L."/>
            <person name="Jordan I.K."/>
        </authorList>
    </citation>
    <scope>NUCLEOTIDE SEQUENCE [LARGE SCALE GENOMIC DNA]</scope>
    <source>
        <strain evidence="1 2">ATCC 51183</strain>
    </source>
</reference>
<dbReference type="eggNOG" id="ENOG5030912">
    <property type="taxonomic scope" value="Bacteria"/>
</dbReference>
<sequence>MEWIKKETTVIDKLCSNNQLLANTIDTALWSAFSKIDEHAYGQDILLAKEVLRGELGLDHDQKPGDIDLLIIPIVGDTPLLHKTVAVEAKVVRPTVRKPSKNASSMGVTQTKGLLRDGFPYTSLLHVVIPESLPSEMHWSIPLKSMELDDNGDLKDTGEVIKHDPFPLISAGRQKGRIVATDLPDEASYRVLGLSLSNGDISGVTQGDLRMGKVNPRVSETLLANIHKFLVSNPDRFERIKWFE</sequence>